<keyword evidence="1" id="KW-1185">Reference proteome</keyword>
<dbReference type="AlphaFoldDB" id="A0AAF5DHG0"/>
<dbReference type="WBParaSite" id="TCONS_00011797.p1">
    <property type="protein sequence ID" value="TCONS_00011797.p1"/>
    <property type="gene ID" value="XLOC_006672"/>
</dbReference>
<reference evidence="2" key="1">
    <citation type="submission" date="2024-02" db="UniProtKB">
        <authorList>
            <consortium name="WormBaseParasite"/>
        </authorList>
    </citation>
    <scope>IDENTIFICATION</scope>
</reference>
<evidence type="ECO:0000313" key="2">
    <source>
        <dbReference type="WBParaSite" id="TCONS_00011797.p1"/>
    </source>
</evidence>
<name>A0AAF5DHG0_STRER</name>
<evidence type="ECO:0000313" key="1">
    <source>
        <dbReference type="Proteomes" id="UP000035681"/>
    </source>
</evidence>
<protein>
    <submittedName>
        <fullName evidence="2">Uncharacterized protein</fullName>
    </submittedName>
</protein>
<sequence length="989" mass="114141">KMDDFVYKEEIDFDKSLINMDSRSKYNKVLSIYKEGRDRSKAFKQGAQLILQFSKTFENFTSSDFNTIIHKSRAQYKAIPSKSDEDKKYMFYLYLELIKKSTRMTKIEFFVNIWNANELNDYVPFFVCFGRIFVEERKYDNLKTVVENAKTGLKEKFNDIEELVGFENLINSHLQHASSKNPTNPHTTIVLSKKYEGESYVEVFISKYRSILYPDIDKEESSCGEKVDYVNEGDPSDVITDLSTNLSETKETATFNTSDLMIVSCADSTIKTAPFLMDDNKKKLEDNSNLETISFCTNISNKLASAFSETLPPQDVSMFDGMTLDKTLPPPEFVTPKAVDLKRSRNDVLISEKKASHEKEFSVFEDENLTRTQVYVDPTGDVDDSIFDDDLIRSPARKKTNYMENHTKLTNNISTVIEEENTMTEDLDEPFIDDNVVDVVEMICQTVSKVPETSVILKSSFKSPDNFKENKYCTNETVNSWNKSNTNIGSINSLEFKGSFTIPTEAEKDNFTPQNQKNAPRPSLMTASTPCRGSEPMQMDECSFYHDLSEIKGDEDEGCVFKPFLEEEENHLFEDENLSVKNSLHAPGNHLLSSPKSVEVKKSPKCSNGLSFSNQSTSHLTEIDSSVDIFHCCFLYNNLAIKHYYLKKIMSYTISKPVKLFSFYYKKQKNGEDIFIFNKKLFPIFCRRLNYLYSSVNLSKGIENYIKKQNFLFVPCHWDILTFIKKNVGLSLQHITDHSDVVCYFEFLKDLMLIPFGETFKYTSVAMMYNEIVFIEKVKDTTEPINIKKVKNDFMEKRFKDFCTNKCDENNYEKRSNISFRKQQYITQTREFQGSKSKIKVMFTGEANLIDPTSNSKDNNFMDIRVATEHLLHILSGNEIYNTWSKAYINGNNWIAVGVTKKDLLKHIKFINVSNLESNFPFTVSEIMDFVGQSFESIINACKKYPTKYITIQQCSNSLRVVSEETIKEINFPRPTSDFIQAFPKYSNK</sequence>
<accession>A0AAF5DHG0</accession>
<dbReference type="Proteomes" id="UP000035681">
    <property type="component" value="Unplaced"/>
</dbReference>
<organism evidence="1 2">
    <name type="scientific">Strongyloides stercoralis</name>
    <name type="common">Threadworm</name>
    <dbReference type="NCBI Taxonomy" id="6248"/>
    <lineage>
        <taxon>Eukaryota</taxon>
        <taxon>Metazoa</taxon>
        <taxon>Ecdysozoa</taxon>
        <taxon>Nematoda</taxon>
        <taxon>Chromadorea</taxon>
        <taxon>Rhabditida</taxon>
        <taxon>Tylenchina</taxon>
        <taxon>Panagrolaimomorpha</taxon>
        <taxon>Strongyloidoidea</taxon>
        <taxon>Strongyloididae</taxon>
        <taxon>Strongyloides</taxon>
    </lineage>
</organism>
<proteinExistence type="predicted"/>